<feature type="transmembrane region" description="Helical" evidence="6">
    <location>
        <begin position="709"/>
        <end position="728"/>
    </location>
</feature>
<dbReference type="InterPro" id="IPR050545">
    <property type="entry name" value="Mycobact_MmpL"/>
</dbReference>
<dbReference type="EMBL" id="AP019860">
    <property type="protein sequence ID" value="BBM83169.1"/>
    <property type="molecule type" value="Genomic_DNA"/>
</dbReference>
<evidence type="ECO:0000256" key="6">
    <source>
        <dbReference type="SAM" id="Phobius"/>
    </source>
</evidence>
<gene>
    <name evidence="8" type="ORF">UABAM_01520</name>
</gene>
<feature type="transmembrane region" description="Helical" evidence="6">
    <location>
        <begin position="352"/>
        <end position="371"/>
    </location>
</feature>
<dbReference type="AlphaFoldDB" id="A0A5S9F353"/>
<dbReference type="OrthoDB" id="2112773at2"/>
<dbReference type="SUPFAM" id="SSF82866">
    <property type="entry name" value="Multidrug efflux transporter AcrB transmembrane domain"/>
    <property type="match status" value="2"/>
</dbReference>
<reference evidence="8 9" key="1">
    <citation type="submission" date="2019-08" db="EMBL/GenBank/DDBJ databases">
        <title>Complete genome sequence of Candidatus Uab amorphum.</title>
        <authorList>
            <person name="Shiratori T."/>
            <person name="Suzuki S."/>
            <person name="Kakizawa Y."/>
            <person name="Ishida K."/>
        </authorList>
    </citation>
    <scope>NUCLEOTIDE SEQUENCE [LARGE SCALE GENOMIC DNA]</scope>
    <source>
        <strain evidence="8 9">SRT547</strain>
    </source>
</reference>
<dbReference type="Pfam" id="PF03176">
    <property type="entry name" value="MMPL"/>
    <property type="match status" value="1"/>
</dbReference>
<dbReference type="Proteomes" id="UP000326354">
    <property type="component" value="Chromosome"/>
</dbReference>
<keyword evidence="2" id="KW-1003">Cell membrane</keyword>
<organism evidence="8 9">
    <name type="scientific">Uabimicrobium amorphum</name>
    <dbReference type="NCBI Taxonomy" id="2596890"/>
    <lineage>
        <taxon>Bacteria</taxon>
        <taxon>Pseudomonadati</taxon>
        <taxon>Planctomycetota</taxon>
        <taxon>Candidatus Uabimicrobiia</taxon>
        <taxon>Candidatus Uabimicrobiales</taxon>
        <taxon>Candidatus Uabimicrobiaceae</taxon>
        <taxon>Candidatus Uabimicrobium</taxon>
    </lineage>
</organism>
<dbReference type="KEGG" id="uam:UABAM_01520"/>
<evidence type="ECO:0000313" key="8">
    <source>
        <dbReference type="EMBL" id="BBM83169.1"/>
    </source>
</evidence>
<evidence type="ECO:0000259" key="7">
    <source>
        <dbReference type="PROSITE" id="PS50156"/>
    </source>
</evidence>
<feature type="domain" description="SSD" evidence="7">
    <location>
        <begin position="607"/>
        <end position="734"/>
    </location>
</feature>
<dbReference type="PANTHER" id="PTHR33406">
    <property type="entry name" value="MEMBRANE PROTEIN MJ1562-RELATED"/>
    <property type="match status" value="1"/>
</dbReference>
<evidence type="ECO:0000313" key="9">
    <source>
        <dbReference type="Proteomes" id="UP000326354"/>
    </source>
</evidence>
<keyword evidence="5 6" id="KW-0472">Membrane</keyword>
<accession>A0A5S9F353</accession>
<dbReference type="Gene3D" id="1.20.1640.10">
    <property type="entry name" value="Multidrug efflux transporter AcrB transmembrane domain"/>
    <property type="match status" value="1"/>
</dbReference>
<dbReference type="InterPro" id="IPR000731">
    <property type="entry name" value="SSD"/>
</dbReference>
<comment type="subcellular location">
    <subcellularLocation>
        <location evidence="1">Cell membrane</location>
        <topology evidence="1">Multi-pass membrane protein</topology>
    </subcellularLocation>
</comment>
<keyword evidence="3 6" id="KW-0812">Transmembrane</keyword>
<feature type="transmembrane region" description="Helical" evidence="6">
    <location>
        <begin position="683"/>
        <end position="703"/>
    </location>
</feature>
<dbReference type="RefSeq" id="WP_151967382.1">
    <property type="nucleotide sequence ID" value="NZ_AP019860.1"/>
</dbReference>
<keyword evidence="4 6" id="KW-1133">Transmembrane helix</keyword>
<dbReference type="InterPro" id="IPR004869">
    <property type="entry name" value="MMPL_dom"/>
</dbReference>
<sequence length="738" mass="84777">MKKTFCLVTAAICCVILWWYTPKVAHDSSISQLFVKESRVYRNFSKFHNIFGTDEFLVLAVSAKGKDILNDISVNMVDKLTKRFAKDKNIEMVVSITNIKDFAVKKISIPFFDDKYVPYPAGNLLSPDKIDAKVRQRIFSDPFFYTGLISPDRKTTFIWLLLKPQLKERRDFAAYIGNLQQQVPTQVRISGFPLIYIVMKQLAMRDAQILFSVSFLLSVTLLIICKVPLLAIVGFFMSLLVTGSLWVLFVYFSGSGFHVFSNIVPLFFFITSVPVVIHMNHTTAQRQKITRRACFWSTITTVVGLFTLYFSNIQPISLLGIEIPLVMLTSFAVNICFCTAKESVSTTFVAKNNRKIILVAAVFLSLPWIFLGKAPKVLPSFIDYLPEEHKVVRDFRYISQKLKAQHPLEIMIEFKDDGTLLKAENYLHLQNLEREMKENNHEMIAETISPATLMASLNWKFEYDTNQDARAENFRVVAKTTDFAISWLVKPFLLFFEGNASEKKGDDILSYYRSQMQQLFSTDGKYTRIGCRLRSDDPLKILALERNLQKTLDKYARLLNAKMYCTGYSLLLANTATNIYETQYISILWGSLFIAILFWVIIRSWRLTVLAVFVNMMSLFGVVSVFVLCGFEITLYTVVLLAGLIGIMVDDTIHFMVHYNYYCKYEENFDNRVAKTLQQVKPAIISSSLILIGGFSVFFMSQLRVYHSFGFIFQTGILLALFWDCYALPTFMHIMCKK</sequence>
<dbReference type="PANTHER" id="PTHR33406:SF12">
    <property type="entry name" value="BLR2997 PROTEIN"/>
    <property type="match status" value="1"/>
</dbReference>
<feature type="transmembrane region" description="Helical" evidence="6">
    <location>
        <begin position="609"/>
        <end position="633"/>
    </location>
</feature>
<feature type="transmembrane region" description="Helical" evidence="6">
    <location>
        <begin position="232"/>
        <end position="253"/>
    </location>
</feature>
<feature type="transmembrane region" description="Helical" evidence="6">
    <location>
        <begin position="639"/>
        <end position="662"/>
    </location>
</feature>
<feature type="transmembrane region" description="Helical" evidence="6">
    <location>
        <begin position="207"/>
        <end position="225"/>
    </location>
</feature>
<dbReference type="PROSITE" id="PS50156">
    <property type="entry name" value="SSD"/>
    <property type="match status" value="1"/>
</dbReference>
<feature type="transmembrane region" description="Helical" evidence="6">
    <location>
        <begin position="584"/>
        <end position="602"/>
    </location>
</feature>
<dbReference type="GO" id="GO:0005886">
    <property type="term" value="C:plasma membrane"/>
    <property type="evidence" value="ECO:0007669"/>
    <property type="project" value="UniProtKB-SubCell"/>
</dbReference>
<evidence type="ECO:0000256" key="5">
    <source>
        <dbReference type="ARBA" id="ARBA00023136"/>
    </source>
</evidence>
<evidence type="ECO:0000256" key="4">
    <source>
        <dbReference type="ARBA" id="ARBA00022989"/>
    </source>
</evidence>
<feature type="transmembrane region" description="Helical" evidence="6">
    <location>
        <begin position="259"/>
        <end position="281"/>
    </location>
</feature>
<evidence type="ECO:0000256" key="3">
    <source>
        <dbReference type="ARBA" id="ARBA00022692"/>
    </source>
</evidence>
<evidence type="ECO:0000256" key="2">
    <source>
        <dbReference type="ARBA" id="ARBA00022475"/>
    </source>
</evidence>
<feature type="transmembrane region" description="Helical" evidence="6">
    <location>
        <begin position="316"/>
        <end position="340"/>
    </location>
</feature>
<feature type="transmembrane region" description="Helical" evidence="6">
    <location>
        <begin position="293"/>
        <end position="310"/>
    </location>
</feature>
<evidence type="ECO:0000256" key="1">
    <source>
        <dbReference type="ARBA" id="ARBA00004651"/>
    </source>
</evidence>
<keyword evidence="9" id="KW-1185">Reference proteome</keyword>
<protein>
    <submittedName>
        <fullName evidence="8">Membrane protein</fullName>
    </submittedName>
</protein>
<proteinExistence type="predicted"/>
<name>A0A5S9F353_UABAM</name>